<dbReference type="GeneID" id="3294178"/>
<gene>
    <name evidence="4" type="ORF">PCMG_00281</name>
    <name evidence="3" type="ORF">PSSM2_278</name>
</gene>
<feature type="region of interest" description="Disordered" evidence="1">
    <location>
        <begin position="40"/>
        <end position="65"/>
    </location>
</feature>
<reference evidence="3 5" key="3">
    <citation type="journal article" date="2010" name="Environ. Microbiol.">
        <title>Genomic analysis of oceanic cyanobacterial myoviruses compared with T4-like myoviruses from diverse hosts and environments.</title>
        <authorList>
            <person name="Sullivan M.B."/>
            <person name="Huang K.H."/>
            <person name="Ignacio-Espinoza J.C."/>
            <person name="Berlin A.M."/>
            <person name="Kelly L."/>
            <person name="Weigele P.R."/>
            <person name="DeFrancesco A.S."/>
            <person name="Kern S.E."/>
            <person name="Thompson L.R."/>
            <person name="Young S."/>
            <person name="Yandava C."/>
            <person name="Fu R."/>
            <person name="Krastins B."/>
            <person name="Chase M."/>
            <person name="Sarracino D."/>
            <person name="Osburne M.S."/>
            <person name="Henn M.R."/>
            <person name="Chisholm S.W."/>
        </authorList>
    </citation>
    <scope>NUCLEOTIDE SEQUENCE [LARGE SCALE GENOMIC DNA]</scope>
</reference>
<evidence type="ECO:0000256" key="1">
    <source>
        <dbReference type="SAM" id="MobiDB-lite"/>
    </source>
</evidence>
<reference evidence="3 5" key="1">
    <citation type="journal article" date="2005" name="PLoS Biol.">
        <title>Three Prochlorococcus cyanophage genomes: signature features and ecological interpretations.</title>
        <authorList>
            <person name="Sullivan M.B."/>
            <person name="Coleman M.L."/>
            <person name="Weigele P."/>
            <person name="Rohwer F."/>
            <person name="Chisholm S.W."/>
        </authorList>
    </citation>
    <scope>NUCLEOTIDE SEQUENCE</scope>
</reference>
<keyword evidence="2" id="KW-1133">Transmembrane helix</keyword>
<reference evidence="4 6" key="2">
    <citation type="submission" date="2009-10" db="EMBL/GenBank/DDBJ databases">
        <title>The Genome Sequence of Prochlorococcus phage P-SSM2.</title>
        <authorList>
            <consortium name="The Broad Institute Genome Sequencing Platform"/>
            <person name="Henn M.R."/>
            <person name="Sullivan M.S."/>
            <person name="Osburne M.S."/>
            <person name="Levin J."/>
            <person name="Malboeuf C."/>
            <person name="Casali M."/>
            <person name="Russ C."/>
            <person name="Lennon N."/>
            <person name="Chapman S.B."/>
            <person name="Erlich R."/>
            <person name="Young S.K."/>
            <person name="Koehrsen M."/>
            <person name="Yandava C."/>
            <person name="Zeng Q."/>
            <person name="Alvarado L."/>
            <person name="Anderson S."/>
            <person name="Berlin A."/>
            <person name="Borenstein D."/>
            <person name="Chen Z."/>
            <person name="Engels R."/>
            <person name="Freedman E."/>
            <person name="Gellesch M."/>
            <person name="Goldberg J."/>
            <person name="Green L."/>
            <person name="Griggs A."/>
            <person name="Gujja S."/>
            <person name="Heilman E.R."/>
            <person name="Heiman D."/>
            <person name="Hepburn T."/>
            <person name="Howarth C."/>
            <person name="Jen D."/>
            <person name="Larson L."/>
            <person name="Lewis B."/>
            <person name="Mehta T."/>
            <person name="Park D."/>
            <person name="Pearson M."/>
            <person name="Richards J."/>
            <person name="Rizzolo K."/>
            <person name="Roberts A."/>
            <person name="Ryan E."/>
            <person name="Saif S."/>
            <person name="Shea T."/>
            <person name="Shenoy N."/>
            <person name="Sisk P."/>
            <person name="Stolte C."/>
            <person name="Sykes S."/>
            <person name="Walk T."/>
            <person name="White J."/>
            <person name="Yu Q."/>
            <person name="Coleman M.L."/>
            <person name="Huang K.H."/>
            <person name="Weigele P.R."/>
            <person name="DeFrancesco A.S."/>
            <person name="Kern S.E."/>
            <person name="Thompson L.R."/>
            <person name="Fu R."/>
            <person name="Hombeck B."/>
            <person name="Chisholm S.W."/>
            <person name="Haas B."/>
            <person name="Nusbaum C."/>
            <person name="Birren B."/>
        </authorList>
    </citation>
    <scope>NUCLEOTIDE SEQUENCE [LARGE SCALE GENOMIC DNA]</scope>
    <source>
        <strain evidence="4">P-SSM2</strain>
    </source>
</reference>
<dbReference type="EMBL" id="GU071092">
    <property type="protein sequence ID" value="ACY76157.1"/>
    <property type="molecule type" value="Genomic_DNA"/>
</dbReference>
<evidence type="ECO:0000313" key="6">
    <source>
        <dbReference type="Proteomes" id="UP000013923"/>
    </source>
</evidence>
<evidence type="ECO:0000256" key="2">
    <source>
        <dbReference type="SAM" id="Phobius"/>
    </source>
</evidence>
<dbReference type="OrthoDB" id="29221at10239"/>
<dbReference type="Proteomes" id="UP000013923">
    <property type="component" value="Genome"/>
</dbReference>
<dbReference type="KEGG" id="vg:3294178"/>
<organismHost>
    <name type="scientific">Prochlorococcus</name>
    <dbReference type="NCBI Taxonomy" id="1218"/>
</organismHost>
<evidence type="ECO:0000313" key="5">
    <source>
        <dbReference type="Proteomes" id="UP000000991"/>
    </source>
</evidence>
<dbReference type="Proteomes" id="UP000000991">
    <property type="component" value="Segment"/>
</dbReference>
<keyword evidence="5" id="KW-1185">Reference proteome</keyword>
<dbReference type="EMBL" id="AY939844">
    <property type="protein sequence ID" value="AAX44655.1"/>
    <property type="molecule type" value="Genomic_DNA"/>
</dbReference>
<feature type="transmembrane region" description="Helical" evidence="2">
    <location>
        <begin position="12"/>
        <end position="34"/>
    </location>
</feature>
<accession>Q58M77</accession>
<keyword evidence="2" id="KW-0472">Membrane</keyword>
<protein>
    <submittedName>
        <fullName evidence="3">Uncharacterized protein</fullName>
    </submittedName>
</protein>
<sequence>MSEFQVATDTFPIWKAVLWIFYPMAALVMVELLLRGFDDDDDDDGGKGIRIRSQEMTPAYAPSGA</sequence>
<organism evidence="3 5">
    <name type="scientific">Prochlorococcus phage P-SSM2</name>
    <dbReference type="NCBI Taxonomy" id="268746"/>
    <lineage>
        <taxon>Viruses</taxon>
        <taxon>Duplodnaviria</taxon>
        <taxon>Heunggongvirae</taxon>
        <taxon>Uroviricota</taxon>
        <taxon>Caudoviricetes</taxon>
        <taxon>Pantevenvirales</taxon>
        <taxon>Kyanoviridae</taxon>
        <taxon>Salacisavirus</taxon>
        <taxon>Salacisavirus pssm2</taxon>
    </lineage>
</organism>
<keyword evidence="2" id="KW-0812">Transmembrane</keyword>
<dbReference type="RefSeq" id="YP_214509.1">
    <property type="nucleotide sequence ID" value="NC_006883.2"/>
</dbReference>
<evidence type="ECO:0000313" key="4">
    <source>
        <dbReference type="EMBL" id="ACY76157.1"/>
    </source>
</evidence>
<proteinExistence type="predicted"/>
<name>Q58M77_BPPRM</name>
<evidence type="ECO:0000313" key="3">
    <source>
        <dbReference type="EMBL" id="AAX44655.1"/>
    </source>
</evidence>